<proteinExistence type="inferred from homology"/>
<feature type="transmembrane region" description="Helical" evidence="8">
    <location>
        <begin position="432"/>
        <end position="458"/>
    </location>
</feature>
<evidence type="ECO:0000256" key="4">
    <source>
        <dbReference type="ARBA" id="ARBA00022824"/>
    </source>
</evidence>
<keyword evidence="3 8" id="KW-0812">Transmembrane</keyword>
<dbReference type="InterPro" id="IPR036291">
    <property type="entry name" value="NAD(P)-bd_dom_sf"/>
</dbReference>
<sequence>MVLIDDYWSDNPIPRTTCVVIGGHGFAGKWLVFRLLKLRKWIVRVADSAQSFQLDPSSHIDTALSEALSSGRASYHSIDVTEMSQIVGTIEGSSVVFYFDVGAAYDQNFYTSYMNIVQGAKNVINACRECKVKRLIYYSSADVVFDGSHDIYNATESMPCPSKYKDNWTELKAQAEKLVLFANDIDGLLTCSLRPSNVFGPGETQFMPFLLKQAKSGWTKFIIGTGENISDFTYVENIAHAHVCAEEALDSRSVAVAGKAFFVTNNEPMNFWKFVSLILEGLGYQRPFIKLPVVIVHYILLFGEWVQRELGVSRHNHMRSSHYIVSLASQTRTFDCAAAGEQIGYSPVVGLEEGILKTVESFSHLARDSLYSEYGNVSEQSKADRLLGSGKVADILLWRDERMTFTCFLSLVLLFYWFFLTGRTFISSSALLMMMVAIVSLVCSFLPSNLCGFSVPIISPTYFKVEEPLIKDSIRNVASLLNGGIHVTRLLARGEDWKIFLKAMTYLCILRFTIAWHMTLTVGAAIGFSFTSFFIYEQYEAEIDALAKVLLNRMKKLMRHFPVYVADSSFHRGRCTR</sequence>
<keyword evidence="6" id="KW-0560">Oxidoreductase</keyword>
<comment type="subcellular location">
    <subcellularLocation>
        <location evidence="1 8">Endoplasmic reticulum membrane</location>
        <topology evidence="1 8">Multi-pass membrane protein</topology>
    </subcellularLocation>
</comment>
<evidence type="ECO:0000256" key="1">
    <source>
        <dbReference type="ARBA" id="ARBA00004477"/>
    </source>
</evidence>
<accession>A0AAN7JPQ3</accession>
<evidence type="ECO:0000256" key="3">
    <source>
        <dbReference type="ARBA" id="ARBA00022692"/>
    </source>
</evidence>
<dbReference type="GO" id="GO:0006694">
    <property type="term" value="P:steroid biosynthetic process"/>
    <property type="evidence" value="ECO:0007669"/>
    <property type="project" value="InterPro"/>
</dbReference>
<feature type="transmembrane region" description="Helical" evidence="8">
    <location>
        <begin position="403"/>
        <end position="420"/>
    </location>
</feature>
<dbReference type="GO" id="GO:0005789">
    <property type="term" value="C:endoplasmic reticulum membrane"/>
    <property type="evidence" value="ECO:0007669"/>
    <property type="project" value="UniProtKB-SubCell"/>
</dbReference>
<evidence type="ECO:0000259" key="9">
    <source>
        <dbReference type="PROSITE" id="PS50845"/>
    </source>
</evidence>
<name>A0AAN7JPQ3_9MYRT</name>
<keyword evidence="5 8" id="KW-1133">Transmembrane helix</keyword>
<evidence type="ECO:0000256" key="6">
    <source>
        <dbReference type="ARBA" id="ARBA00023002"/>
    </source>
</evidence>
<gene>
    <name evidence="10" type="ORF">SAY87_004769</name>
</gene>
<dbReference type="AlphaFoldDB" id="A0AAN7JPQ3"/>
<dbReference type="GO" id="GO:0016616">
    <property type="term" value="F:oxidoreductase activity, acting on the CH-OH group of donors, NAD or NADP as acceptor"/>
    <property type="evidence" value="ECO:0007669"/>
    <property type="project" value="InterPro"/>
</dbReference>
<comment type="caution">
    <text evidence="10">The sequence shown here is derived from an EMBL/GenBank/DDBJ whole genome shotgun (WGS) entry which is preliminary data.</text>
</comment>
<feature type="transmembrane region" description="Helical" evidence="8">
    <location>
        <begin position="514"/>
        <end position="536"/>
    </location>
</feature>
<keyword evidence="7 8" id="KW-0472">Membrane</keyword>
<comment type="similarity">
    <text evidence="2">Belongs to the 3-beta-HSD family.</text>
</comment>
<dbReference type="Gene3D" id="3.40.50.720">
    <property type="entry name" value="NAD(P)-binding Rossmann-like Domain"/>
    <property type="match status" value="1"/>
</dbReference>
<dbReference type="InterPro" id="IPR002225">
    <property type="entry name" value="3Beta_OHSteriod_DH/Estase"/>
</dbReference>
<reference evidence="10 11" key="1">
    <citation type="journal article" date="2023" name="Hortic Res">
        <title>Pangenome of water caltrop reveals structural variations and asymmetric subgenome divergence after allopolyploidization.</title>
        <authorList>
            <person name="Zhang X."/>
            <person name="Chen Y."/>
            <person name="Wang L."/>
            <person name="Yuan Y."/>
            <person name="Fang M."/>
            <person name="Shi L."/>
            <person name="Lu R."/>
            <person name="Comes H.P."/>
            <person name="Ma Y."/>
            <person name="Chen Y."/>
            <person name="Huang G."/>
            <person name="Zhou Y."/>
            <person name="Zheng Z."/>
            <person name="Qiu Y."/>
        </authorList>
    </citation>
    <scope>NUCLEOTIDE SEQUENCE [LARGE SCALE GENOMIC DNA]</scope>
    <source>
        <tissue evidence="10">Roots</tissue>
    </source>
</reference>
<dbReference type="EMBL" id="JAXIOK010000017">
    <property type="protein sequence ID" value="KAK4751287.1"/>
    <property type="molecule type" value="Genomic_DNA"/>
</dbReference>
<protein>
    <recommendedName>
        <fullName evidence="8">Reticulon-like protein</fullName>
    </recommendedName>
</protein>
<keyword evidence="11" id="KW-1185">Reference proteome</keyword>
<dbReference type="PANTHER" id="PTHR43245">
    <property type="entry name" value="BIFUNCTIONAL POLYMYXIN RESISTANCE PROTEIN ARNA"/>
    <property type="match status" value="1"/>
</dbReference>
<dbReference type="Pfam" id="PF02453">
    <property type="entry name" value="Reticulon"/>
    <property type="match status" value="1"/>
</dbReference>
<evidence type="ECO:0000313" key="10">
    <source>
        <dbReference type="EMBL" id="KAK4751287.1"/>
    </source>
</evidence>
<evidence type="ECO:0000256" key="8">
    <source>
        <dbReference type="RuleBase" id="RU363132"/>
    </source>
</evidence>
<dbReference type="InterPro" id="IPR050177">
    <property type="entry name" value="Lipid_A_modif_metabolic_enz"/>
</dbReference>
<dbReference type="PANTHER" id="PTHR43245:SF51">
    <property type="entry name" value="SHORT CHAIN DEHYDROGENASE_REDUCTASE FAMILY 42E, MEMBER 2"/>
    <property type="match status" value="1"/>
</dbReference>
<organism evidence="10 11">
    <name type="scientific">Trapa incisa</name>
    <dbReference type="NCBI Taxonomy" id="236973"/>
    <lineage>
        <taxon>Eukaryota</taxon>
        <taxon>Viridiplantae</taxon>
        <taxon>Streptophyta</taxon>
        <taxon>Embryophyta</taxon>
        <taxon>Tracheophyta</taxon>
        <taxon>Spermatophyta</taxon>
        <taxon>Magnoliopsida</taxon>
        <taxon>eudicotyledons</taxon>
        <taxon>Gunneridae</taxon>
        <taxon>Pentapetalae</taxon>
        <taxon>rosids</taxon>
        <taxon>malvids</taxon>
        <taxon>Myrtales</taxon>
        <taxon>Lythraceae</taxon>
        <taxon>Trapa</taxon>
    </lineage>
</organism>
<dbReference type="InterPro" id="IPR003388">
    <property type="entry name" value="Reticulon"/>
</dbReference>
<evidence type="ECO:0000256" key="5">
    <source>
        <dbReference type="ARBA" id="ARBA00022989"/>
    </source>
</evidence>
<keyword evidence="4 8" id="KW-0256">Endoplasmic reticulum</keyword>
<dbReference type="SUPFAM" id="SSF51735">
    <property type="entry name" value="NAD(P)-binding Rossmann-fold domains"/>
    <property type="match status" value="1"/>
</dbReference>
<dbReference type="PROSITE" id="PS50845">
    <property type="entry name" value="RETICULON"/>
    <property type="match status" value="1"/>
</dbReference>
<evidence type="ECO:0000313" key="11">
    <source>
        <dbReference type="Proteomes" id="UP001345219"/>
    </source>
</evidence>
<dbReference type="Pfam" id="PF01073">
    <property type="entry name" value="3Beta_HSD"/>
    <property type="match status" value="1"/>
</dbReference>
<evidence type="ECO:0000256" key="7">
    <source>
        <dbReference type="ARBA" id="ARBA00023136"/>
    </source>
</evidence>
<evidence type="ECO:0000256" key="2">
    <source>
        <dbReference type="ARBA" id="ARBA00009219"/>
    </source>
</evidence>
<dbReference type="Proteomes" id="UP001345219">
    <property type="component" value="Chromosome 4"/>
</dbReference>
<feature type="domain" description="Reticulon" evidence="9">
    <location>
        <begin position="392"/>
        <end position="557"/>
    </location>
</feature>